<keyword evidence="2" id="KW-1185">Reference proteome</keyword>
<dbReference type="Pfam" id="PF07873">
    <property type="entry name" value="YabP"/>
    <property type="match status" value="1"/>
</dbReference>
<organism evidence="1 2">
    <name type="scientific">Gracilibacillus marinus</name>
    <dbReference type="NCBI Taxonomy" id="630535"/>
    <lineage>
        <taxon>Bacteria</taxon>
        <taxon>Bacillati</taxon>
        <taxon>Bacillota</taxon>
        <taxon>Bacilli</taxon>
        <taxon>Bacillales</taxon>
        <taxon>Bacillaceae</taxon>
        <taxon>Gracilibacillus</taxon>
    </lineage>
</organism>
<dbReference type="InterPro" id="IPR022477">
    <property type="entry name" value="Spore_YqfC"/>
</dbReference>
<dbReference type="Proteomes" id="UP001595880">
    <property type="component" value="Unassembled WGS sequence"/>
</dbReference>
<proteinExistence type="predicted"/>
<reference evidence="2" key="1">
    <citation type="journal article" date="2019" name="Int. J. Syst. Evol. Microbiol.">
        <title>The Global Catalogue of Microorganisms (GCM) 10K type strain sequencing project: providing services to taxonomists for standard genome sequencing and annotation.</title>
        <authorList>
            <consortium name="The Broad Institute Genomics Platform"/>
            <consortium name="The Broad Institute Genome Sequencing Center for Infectious Disease"/>
            <person name="Wu L."/>
            <person name="Ma J."/>
        </authorList>
    </citation>
    <scope>NUCLEOTIDE SEQUENCE [LARGE SCALE GENOMIC DNA]</scope>
    <source>
        <strain evidence="2">KACC 14058</strain>
    </source>
</reference>
<protein>
    <submittedName>
        <fullName evidence="1">Sporulation protein YqfC</fullName>
    </submittedName>
</protein>
<comment type="caution">
    <text evidence="1">The sequence shown here is derived from an EMBL/GenBank/DDBJ whole genome shotgun (WGS) entry which is preliminary data.</text>
</comment>
<sequence length="104" mass="11875">MLENWTEKLSRMMTKTFDLPSEVMLELPRITTIGQIHAYIENHQGLVIFQSNQLVLKIHQGYVKINGTDFVLKMMIGQEILLEGKITDIIFQEDITNPKTGGKG</sequence>
<evidence type="ECO:0000313" key="1">
    <source>
        <dbReference type="EMBL" id="MFC4388491.1"/>
    </source>
</evidence>
<accession>A0ABV8VVD5</accession>
<dbReference type="EMBL" id="JBHSDV010000003">
    <property type="protein sequence ID" value="MFC4388491.1"/>
    <property type="molecule type" value="Genomic_DNA"/>
</dbReference>
<name>A0ABV8VVD5_9BACI</name>
<evidence type="ECO:0000313" key="2">
    <source>
        <dbReference type="Proteomes" id="UP001595880"/>
    </source>
</evidence>
<dbReference type="NCBIfam" id="TIGR02856">
    <property type="entry name" value="spore_yqfC"/>
    <property type="match status" value="1"/>
</dbReference>
<gene>
    <name evidence="1" type="primary">yqfC</name>
    <name evidence="1" type="ORF">ACFOZ1_11840</name>
</gene>
<dbReference type="InterPro" id="IPR022476">
    <property type="entry name" value="Spore_YabP/YqfC"/>
</dbReference>
<dbReference type="RefSeq" id="WP_390199536.1">
    <property type="nucleotide sequence ID" value="NZ_JBHSDV010000003.1"/>
</dbReference>